<organism evidence="1 2">
    <name type="scientific">Tribonema minus</name>
    <dbReference type="NCBI Taxonomy" id="303371"/>
    <lineage>
        <taxon>Eukaryota</taxon>
        <taxon>Sar</taxon>
        <taxon>Stramenopiles</taxon>
        <taxon>Ochrophyta</taxon>
        <taxon>PX clade</taxon>
        <taxon>Xanthophyceae</taxon>
        <taxon>Tribonematales</taxon>
        <taxon>Tribonemataceae</taxon>
        <taxon>Tribonema</taxon>
    </lineage>
</organism>
<dbReference type="EMBL" id="JAFCMP010000514">
    <property type="protein sequence ID" value="KAG5178487.1"/>
    <property type="molecule type" value="Genomic_DNA"/>
</dbReference>
<dbReference type="OrthoDB" id="428346at2759"/>
<dbReference type="Pfam" id="PF03269">
    <property type="entry name" value="DUF268"/>
    <property type="match status" value="1"/>
</dbReference>
<dbReference type="InterPro" id="IPR004951">
    <property type="entry name" value="DUF268_CAE_spp"/>
</dbReference>
<reference evidence="1" key="1">
    <citation type="submission" date="2021-02" db="EMBL/GenBank/DDBJ databases">
        <title>First Annotated Genome of the Yellow-green Alga Tribonema minus.</title>
        <authorList>
            <person name="Mahan K.M."/>
        </authorList>
    </citation>
    <scope>NUCLEOTIDE SEQUENCE</scope>
    <source>
        <strain evidence="1">UTEX B ZZ1240</strain>
    </source>
</reference>
<dbReference type="AlphaFoldDB" id="A0A835YNA8"/>
<evidence type="ECO:0008006" key="3">
    <source>
        <dbReference type="Google" id="ProtNLM"/>
    </source>
</evidence>
<sequence>MSAWKPTPDFTLLTAWLKPEYPSAVPPPKDIPATYMDSFTMQGRVEIRSWYVDGTDYLGGKQTGRGWTKEGVEKLQQTTRTEGGNYGKESLNLYTALARYQPFFEDKRGVIIGSETPWAEAIALNHNVASIMTVEYGALTCDHPKIETKLVSEFTQGVLNGDIAPFDWAISYSSLEHDGMGRYGDVLNPDGDLHSMAKALTYVKPGGMFLLAVPQADADAVEWNAHRVYGPLRLPLLTAGWRLVDVVYSTVGVYQHLLVLQNTFGCSA</sequence>
<keyword evidence="2" id="KW-1185">Reference proteome</keyword>
<gene>
    <name evidence="1" type="ORF">JKP88DRAFT_269090</name>
</gene>
<protein>
    <recommendedName>
        <fullName evidence="3">DUF268 domain-containing protein</fullName>
    </recommendedName>
</protein>
<evidence type="ECO:0000313" key="1">
    <source>
        <dbReference type="EMBL" id="KAG5178487.1"/>
    </source>
</evidence>
<name>A0A835YNA8_9STRA</name>
<evidence type="ECO:0000313" key="2">
    <source>
        <dbReference type="Proteomes" id="UP000664859"/>
    </source>
</evidence>
<dbReference type="Proteomes" id="UP000664859">
    <property type="component" value="Unassembled WGS sequence"/>
</dbReference>
<accession>A0A835YNA8</accession>
<comment type="caution">
    <text evidence="1">The sequence shown here is derived from an EMBL/GenBank/DDBJ whole genome shotgun (WGS) entry which is preliminary data.</text>
</comment>
<proteinExistence type="predicted"/>